<keyword evidence="4" id="KW-1003">Cell membrane</keyword>
<feature type="transmembrane region" description="Helical" evidence="9">
    <location>
        <begin position="380"/>
        <end position="398"/>
    </location>
</feature>
<comment type="similarity">
    <text evidence="2">Belongs to the amino acid-polyamine-organocation (APC) superfamily. Basic amino acid/polyamine antiporter (APA) (TC 2.A.3.2) family.</text>
</comment>
<comment type="subcellular location">
    <subcellularLocation>
        <location evidence="1">Cell membrane</location>
        <topology evidence="1">Multi-pass membrane protein</topology>
    </subcellularLocation>
</comment>
<dbReference type="RefSeq" id="WP_323738035.1">
    <property type="nucleotide sequence ID" value="NZ_CP112932.1"/>
</dbReference>
<proteinExistence type="inferred from homology"/>
<dbReference type="Pfam" id="PF13520">
    <property type="entry name" value="AA_permease_2"/>
    <property type="match status" value="1"/>
</dbReference>
<protein>
    <recommendedName>
        <fullName evidence="3">Arginine/agmatine antiporter</fullName>
    </recommendedName>
</protein>
<gene>
    <name evidence="10" type="ORF">Trichorick_01156</name>
</gene>
<evidence type="ECO:0000256" key="6">
    <source>
        <dbReference type="ARBA" id="ARBA00022989"/>
    </source>
</evidence>
<feature type="transmembrane region" description="Helical" evidence="9">
    <location>
        <begin position="190"/>
        <end position="210"/>
    </location>
</feature>
<name>A0ABZ0UT84_9RICK</name>
<organism evidence="10 11">
    <name type="scientific">Candidatus Trichorickettsia mobilis</name>
    <dbReference type="NCBI Taxonomy" id="1346319"/>
    <lineage>
        <taxon>Bacteria</taxon>
        <taxon>Pseudomonadati</taxon>
        <taxon>Pseudomonadota</taxon>
        <taxon>Alphaproteobacteria</taxon>
        <taxon>Rickettsiales</taxon>
        <taxon>Rickettsiaceae</taxon>
        <taxon>Rickettsieae</taxon>
        <taxon>Candidatus Trichorickettsia</taxon>
    </lineage>
</organism>
<evidence type="ECO:0000256" key="8">
    <source>
        <dbReference type="ARBA" id="ARBA00045636"/>
    </source>
</evidence>
<keyword evidence="5 9" id="KW-0812">Transmembrane</keyword>
<dbReference type="InterPro" id="IPR002293">
    <property type="entry name" value="AA/rel_permease1"/>
</dbReference>
<keyword evidence="7 9" id="KW-0472">Membrane</keyword>
<comment type="function">
    <text evidence="8">Major component of the acid-resistance (AR) system allowing enteric pathogens to survive the acidic environment in the stomach. Exchanges extracellular arginine for its intracellular decarboxylation product agmatine (Agm) thereby expelling intracellular protons. Probably undergoes several conformational states in order to translocate the substrate across the membrane; keeps the substrate accessible to only 1 side of the membrane at a time by opening and closing 3 membrane-internal gates.</text>
</comment>
<feature type="transmembrane region" description="Helical" evidence="9">
    <location>
        <begin position="81"/>
        <end position="102"/>
    </location>
</feature>
<dbReference type="EMBL" id="CP112932">
    <property type="protein sequence ID" value="WPY01248.1"/>
    <property type="molecule type" value="Genomic_DNA"/>
</dbReference>
<dbReference type="PANTHER" id="PTHR42770:SF18">
    <property type="entry name" value="ARGININE_AGMATINE ANTIPORTER"/>
    <property type="match status" value="1"/>
</dbReference>
<feature type="transmembrane region" description="Helical" evidence="9">
    <location>
        <begin position="7"/>
        <end position="27"/>
    </location>
</feature>
<evidence type="ECO:0000256" key="4">
    <source>
        <dbReference type="ARBA" id="ARBA00022475"/>
    </source>
</evidence>
<feature type="transmembrane region" description="Helical" evidence="9">
    <location>
        <begin position="222"/>
        <end position="245"/>
    </location>
</feature>
<dbReference type="InterPro" id="IPR050367">
    <property type="entry name" value="APC_superfamily"/>
</dbReference>
<feature type="transmembrane region" description="Helical" evidence="9">
    <location>
        <begin position="347"/>
        <end position="368"/>
    </location>
</feature>
<accession>A0ABZ0UT84</accession>
<evidence type="ECO:0000256" key="9">
    <source>
        <dbReference type="SAM" id="Phobius"/>
    </source>
</evidence>
<sequence>MSNNKLGFWAVFALVTGSQIGTGILILPTNLAPFGFLSVVSWAFSIIGVLSLAMVFANLCRYFPETGGPHIYVERIFGRNAAFFIGWTYWLVSWISSTAVVIEAMGYLLPLIEINNQFICLGLEILLLLIITGLNFRGVQAAGAAELILVALKILPLIIVPIGALFYFNLDNFVIDNSVKDDSNSTNCAKIVLLTIWGFVGLESATTAAGSVSNPGKIIPRAVIAGTLAVAFLYFTNVLSIMGLIKGSDLMHSRSPYVDAARHVFGGQWHLLISIISSIVCIGTLNAWTLVSGQIALGLAESSFLPKIFAKKNVNGAPVFAITISTIGIIILLILTANKSMVQQVTAMINFSTTSFLFVYLVCAVGLLKFLLTKSEHRSLFKLFTAIVAVIFSLWVIYETPITTLMIASLFTFSGIPLYLSWYSNGKVTEFSSDKI</sequence>
<evidence type="ECO:0000313" key="11">
    <source>
        <dbReference type="Proteomes" id="UP001326613"/>
    </source>
</evidence>
<feature type="transmembrane region" description="Helical" evidence="9">
    <location>
        <begin position="314"/>
        <end position="335"/>
    </location>
</feature>
<dbReference type="PANTHER" id="PTHR42770">
    <property type="entry name" value="AMINO ACID TRANSPORTER-RELATED"/>
    <property type="match status" value="1"/>
</dbReference>
<evidence type="ECO:0000256" key="5">
    <source>
        <dbReference type="ARBA" id="ARBA00022692"/>
    </source>
</evidence>
<dbReference type="PIRSF" id="PIRSF006060">
    <property type="entry name" value="AA_transporter"/>
    <property type="match status" value="1"/>
</dbReference>
<evidence type="ECO:0000256" key="7">
    <source>
        <dbReference type="ARBA" id="ARBA00023136"/>
    </source>
</evidence>
<evidence type="ECO:0000256" key="1">
    <source>
        <dbReference type="ARBA" id="ARBA00004651"/>
    </source>
</evidence>
<evidence type="ECO:0000256" key="3">
    <source>
        <dbReference type="ARBA" id="ARBA00021069"/>
    </source>
</evidence>
<dbReference type="Proteomes" id="UP001326613">
    <property type="component" value="Chromosome"/>
</dbReference>
<feature type="transmembrane region" description="Helical" evidence="9">
    <location>
        <begin position="148"/>
        <end position="170"/>
    </location>
</feature>
<keyword evidence="6 9" id="KW-1133">Transmembrane helix</keyword>
<feature type="transmembrane region" description="Helical" evidence="9">
    <location>
        <begin position="114"/>
        <end position="136"/>
    </location>
</feature>
<dbReference type="Gene3D" id="1.20.1740.10">
    <property type="entry name" value="Amino acid/polyamine transporter I"/>
    <property type="match status" value="1"/>
</dbReference>
<feature type="transmembrane region" description="Helical" evidence="9">
    <location>
        <begin position="39"/>
        <end position="60"/>
    </location>
</feature>
<reference evidence="10 11" key="1">
    <citation type="submission" date="2022-10" db="EMBL/GenBank/DDBJ databases">
        <title>Host association and intracellularity evolved multiple times independently in the Rickettsiales.</title>
        <authorList>
            <person name="Castelli M."/>
            <person name="Nardi T."/>
            <person name="Gammuto L."/>
            <person name="Bellinzona G."/>
            <person name="Sabaneyeva E."/>
            <person name="Potekhin A."/>
            <person name="Serra V."/>
            <person name="Petroni G."/>
            <person name="Sassera D."/>
        </authorList>
    </citation>
    <scope>NUCLEOTIDE SEQUENCE [LARGE SCALE GENOMIC DNA]</scope>
    <source>
        <strain evidence="10 11">Kr 154-4</strain>
    </source>
</reference>
<evidence type="ECO:0000313" key="10">
    <source>
        <dbReference type="EMBL" id="WPY01248.1"/>
    </source>
</evidence>
<feature type="transmembrane region" description="Helical" evidence="9">
    <location>
        <begin position="404"/>
        <end position="423"/>
    </location>
</feature>
<evidence type="ECO:0000256" key="2">
    <source>
        <dbReference type="ARBA" id="ARBA00008220"/>
    </source>
</evidence>
<keyword evidence="11" id="KW-1185">Reference proteome</keyword>
<feature type="transmembrane region" description="Helical" evidence="9">
    <location>
        <begin position="269"/>
        <end position="293"/>
    </location>
</feature>